<comment type="caution">
    <text evidence="1">The sequence shown here is derived from an EMBL/GenBank/DDBJ whole genome shotgun (WGS) entry which is preliminary data.</text>
</comment>
<evidence type="ECO:0008006" key="2">
    <source>
        <dbReference type="Google" id="ProtNLM"/>
    </source>
</evidence>
<reference evidence="1" key="1">
    <citation type="submission" date="2016-10" db="EMBL/GenBank/DDBJ databases">
        <title>Sequence of Gallionella enrichment culture.</title>
        <authorList>
            <person name="Poehlein A."/>
            <person name="Muehling M."/>
            <person name="Daniel R."/>
        </authorList>
    </citation>
    <scope>NUCLEOTIDE SEQUENCE</scope>
</reference>
<proteinExistence type="predicted"/>
<dbReference type="EMBL" id="MLJW01000060">
    <property type="protein sequence ID" value="OIR04129.1"/>
    <property type="molecule type" value="Genomic_DNA"/>
</dbReference>
<protein>
    <recommendedName>
        <fullName evidence="2">Periplasmic heavy metal sensor</fullName>
    </recommendedName>
</protein>
<evidence type="ECO:0000313" key="1">
    <source>
        <dbReference type="EMBL" id="OIR04129.1"/>
    </source>
</evidence>
<accession>A0A1J5S6M8</accession>
<gene>
    <name evidence="1" type="ORF">GALL_138600</name>
</gene>
<sequence length="157" mass="17635">MRNFLLSVVLIVAAGAAAWTYAYRRCCDPDLRAAARAGDAEHWLRREFHLNDAQMAAIEKLQADYAKECSVHCHRIMEAKEALMALESESNIPVARLTTARTEVAQREAECRDAIRGHLRKVAALMPPAEGRRYLAMLLPKVDAFRHEGAPNLRLDP</sequence>
<name>A0A1J5S6M8_9ZZZZ</name>
<organism evidence="1">
    <name type="scientific">mine drainage metagenome</name>
    <dbReference type="NCBI Taxonomy" id="410659"/>
    <lineage>
        <taxon>unclassified sequences</taxon>
        <taxon>metagenomes</taxon>
        <taxon>ecological metagenomes</taxon>
    </lineage>
</organism>
<dbReference type="Gene3D" id="1.20.120.1490">
    <property type="match status" value="1"/>
</dbReference>
<dbReference type="AlphaFoldDB" id="A0A1J5S6M8"/>